<comment type="caution">
    <text evidence="1">The sequence shown here is derived from an EMBL/GenBank/DDBJ whole genome shotgun (WGS) entry which is preliminary data.</text>
</comment>
<dbReference type="AlphaFoldDB" id="A0A401TLV1"/>
<evidence type="ECO:0000313" key="1">
    <source>
        <dbReference type="EMBL" id="GCC43650.1"/>
    </source>
</evidence>
<name>A0A401TLV1_CHIPU</name>
<proteinExistence type="predicted"/>
<protein>
    <submittedName>
        <fullName evidence="1">Uncharacterized protein</fullName>
    </submittedName>
</protein>
<reference evidence="1 2" key="1">
    <citation type="journal article" date="2018" name="Nat. Ecol. Evol.">
        <title>Shark genomes provide insights into elasmobranch evolution and the origin of vertebrates.</title>
        <authorList>
            <person name="Hara Y"/>
            <person name="Yamaguchi K"/>
            <person name="Onimaru K"/>
            <person name="Kadota M"/>
            <person name="Koyanagi M"/>
            <person name="Keeley SD"/>
            <person name="Tatsumi K"/>
            <person name="Tanaka K"/>
            <person name="Motone F"/>
            <person name="Kageyama Y"/>
            <person name="Nozu R"/>
            <person name="Adachi N"/>
            <person name="Nishimura O"/>
            <person name="Nakagawa R"/>
            <person name="Tanegashima C"/>
            <person name="Kiyatake I"/>
            <person name="Matsumoto R"/>
            <person name="Murakumo K"/>
            <person name="Nishida K"/>
            <person name="Terakita A"/>
            <person name="Kuratani S"/>
            <person name="Sato K"/>
            <person name="Hyodo S Kuraku.S."/>
        </authorList>
    </citation>
    <scope>NUCLEOTIDE SEQUENCE [LARGE SCALE GENOMIC DNA]</scope>
</reference>
<organism evidence="1 2">
    <name type="scientific">Chiloscyllium punctatum</name>
    <name type="common">Brownbanded bambooshark</name>
    <name type="synonym">Hemiscyllium punctatum</name>
    <dbReference type="NCBI Taxonomy" id="137246"/>
    <lineage>
        <taxon>Eukaryota</taxon>
        <taxon>Metazoa</taxon>
        <taxon>Chordata</taxon>
        <taxon>Craniata</taxon>
        <taxon>Vertebrata</taxon>
        <taxon>Chondrichthyes</taxon>
        <taxon>Elasmobranchii</taxon>
        <taxon>Galeomorphii</taxon>
        <taxon>Galeoidea</taxon>
        <taxon>Orectolobiformes</taxon>
        <taxon>Hemiscylliidae</taxon>
        <taxon>Chiloscyllium</taxon>
    </lineage>
</organism>
<evidence type="ECO:0000313" key="2">
    <source>
        <dbReference type="Proteomes" id="UP000287033"/>
    </source>
</evidence>
<keyword evidence="2" id="KW-1185">Reference proteome</keyword>
<dbReference type="Proteomes" id="UP000287033">
    <property type="component" value="Unassembled WGS sequence"/>
</dbReference>
<sequence length="42" mass="4805">MPACVREGENECARERECTIGRAHGKDRACEWVCAQERESTH</sequence>
<gene>
    <name evidence="1" type="ORF">chiPu_0027871</name>
</gene>
<dbReference type="EMBL" id="BEZZ01116454">
    <property type="protein sequence ID" value="GCC43650.1"/>
    <property type="molecule type" value="Genomic_DNA"/>
</dbReference>
<accession>A0A401TLV1</accession>
<feature type="non-terminal residue" evidence="1">
    <location>
        <position position="42"/>
    </location>
</feature>